<evidence type="ECO:0000259" key="5">
    <source>
        <dbReference type="PROSITE" id="PS51350"/>
    </source>
</evidence>
<evidence type="ECO:0000256" key="1">
    <source>
        <dbReference type="ARBA" id="ARBA00004496"/>
    </source>
</evidence>
<dbReference type="PANTHER" id="PTHR33705">
    <property type="entry name" value="PHOSPHOCARRIER PROTEIN HPR"/>
    <property type="match status" value="1"/>
</dbReference>
<dbReference type="EMBL" id="BMYM01000001">
    <property type="protein sequence ID" value="GHD25778.1"/>
    <property type="molecule type" value="Genomic_DNA"/>
</dbReference>
<dbReference type="RefSeq" id="WP_189474314.1">
    <property type="nucleotide sequence ID" value="NZ_BMYM01000001.1"/>
</dbReference>
<dbReference type="PANTHER" id="PTHR33705:SF2">
    <property type="entry name" value="PHOSPHOCARRIER PROTEIN NPR"/>
    <property type="match status" value="1"/>
</dbReference>
<dbReference type="PROSITE" id="PS51350">
    <property type="entry name" value="PTS_HPR_DOM"/>
    <property type="match status" value="1"/>
</dbReference>
<gene>
    <name evidence="6" type="ORF">GCM10007053_01990</name>
</gene>
<dbReference type="GO" id="GO:0009401">
    <property type="term" value="P:phosphoenolpyruvate-dependent sugar phosphotransferase system"/>
    <property type="evidence" value="ECO:0007669"/>
    <property type="project" value="UniProtKB-KW"/>
</dbReference>
<dbReference type="InterPro" id="IPR035895">
    <property type="entry name" value="HPr-like_sf"/>
</dbReference>
<reference evidence="6" key="1">
    <citation type="journal article" date="2014" name="Int. J. Syst. Evol. Microbiol.">
        <title>Complete genome sequence of Corynebacterium casei LMG S-19264T (=DSM 44701T), isolated from a smear-ripened cheese.</title>
        <authorList>
            <consortium name="US DOE Joint Genome Institute (JGI-PGF)"/>
            <person name="Walter F."/>
            <person name="Albersmeier A."/>
            <person name="Kalinowski J."/>
            <person name="Ruckert C."/>
        </authorList>
    </citation>
    <scope>NUCLEOTIDE SEQUENCE</scope>
    <source>
        <strain evidence="6">KCTC 23430</strain>
    </source>
</reference>
<dbReference type="PRINTS" id="PR00107">
    <property type="entry name" value="PHOSPHOCPHPR"/>
</dbReference>
<dbReference type="GO" id="GO:0005737">
    <property type="term" value="C:cytoplasm"/>
    <property type="evidence" value="ECO:0007669"/>
    <property type="project" value="UniProtKB-SubCell"/>
</dbReference>
<comment type="subcellular location">
    <subcellularLocation>
        <location evidence="1">Cytoplasm</location>
    </subcellularLocation>
</comment>
<keyword evidence="7" id="KW-1185">Reference proteome</keyword>
<keyword evidence="3" id="KW-0963">Cytoplasm</keyword>
<dbReference type="AlphaFoldDB" id="A0A918XCS6"/>
<evidence type="ECO:0000256" key="4">
    <source>
        <dbReference type="ARBA" id="ARBA00022683"/>
    </source>
</evidence>
<evidence type="ECO:0000256" key="3">
    <source>
        <dbReference type="ARBA" id="ARBA00022490"/>
    </source>
</evidence>
<dbReference type="NCBIfam" id="TIGR01003">
    <property type="entry name" value="PTS_HPr_family"/>
    <property type="match status" value="1"/>
</dbReference>
<proteinExistence type="inferred from homology"/>
<dbReference type="InterPro" id="IPR050399">
    <property type="entry name" value="HPr"/>
</dbReference>
<accession>A0A918XCS6</accession>
<sequence length="89" mass="9098">MLTQTTTIVNKLGLHARAAAKFVGCASAFSSKVRIAAGEAPVDGKSIMSVMMLAAGNGTEVTLEVDGADEAAAMDALLALIANRFDEAE</sequence>
<evidence type="ECO:0000313" key="6">
    <source>
        <dbReference type="EMBL" id="GHD25778.1"/>
    </source>
</evidence>
<dbReference type="InterPro" id="IPR001020">
    <property type="entry name" value="PTS_HPr_His_P_site"/>
</dbReference>
<dbReference type="CDD" id="cd00367">
    <property type="entry name" value="PTS-HPr_like"/>
    <property type="match status" value="1"/>
</dbReference>
<protein>
    <submittedName>
        <fullName evidence="6">Phosphocarrier protein HPr</fullName>
    </submittedName>
</protein>
<keyword evidence="4" id="KW-0598">Phosphotransferase system</keyword>
<dbReference type="Proteomes" id="UP000644693">
    <property type="component" value="Unassembled WGS sequence"/>
</dbReference>
<comment type="similarity">
    <text evidence="2">Belongs to the HPr family.</text>
</comment>
<dbReference type="SUPFAM" id="SSF55594">
    <property type="entry name" value="HPr-like"/>
    <property type="match status" value="1"/>
</dbReference>
<evidence type="ECO:0000256" key="2">
    <source>
        <dbReference type="ARBA" id="ARBA00010736"/>
    </source>
</evidence>
<dbReference type="InterPro" id="IPR000032">
    <property type="entry name" value="HPr-like"/>
</dbReference>
<dbReference type="PROSITE" id="PS00369">
    <property type="entry name" value="PTS_HPR_HIS"/>
    <property type="match status" value="1"/>
</dbReference>
<comment type="caution">
    <text evidence="6">The sequence shown here is derived from an EMBL/GenBank/DDBJ whole genome shotgun (WGS) entry which is preliminary data.</text>
</comment>
<reference evidence="6" key="2">
    <citation type="submission" date="2020-09" db="EMBL/GenBank/DDBJ databases">
        <authorList>
            <person name="Sun Q."/>
            <person name="Kim S."/>
        </authorList>
    </citation>
    <scope>NUCLEOTIDE SEQUENCE</scope>
    <source>
        <strain evidence="6">KCTC 23430</strain>
    </source>
</reference>
<dbReference type="Gene3D" id="3.30.1340.10">
    <property type="entry name" value="HPr-like"/>
    <property type="match status" value="1"/>
</dbReference>
<name>A0A918XCS6_9GAMM</name>
<feature type="domain" description="HPr" evidence="5">
    <location>
        <begin position="1"/>
        <end position="88"/>
    </location>
</feature>
<dbReference type="Pfam" id="PF00381">
    <property type="entry name" value="PTS-HPr"/>
    <property type="match status" value="1"/>
</dbReference>
<organism evidence="6 7">
    <name type="scientific">Parahalioglobus pacificus</name>
    <dbReference type="NCBI Taxonomy" id="930806"/>
    <lineage>
        <taxon>Bacteria</taxon>
        <taxon>Pseudomonadati</taxon>
        <taxon>Pseudomonadota</taxon>
        <taxon>Gammaproteobacteria</taxon>
        <taxon>Cellvibrionales</taxon>
        <taxon>Halieaceae</taxon>
        <taxon>Parahalioglobus</taxon>
    </lineage>
</organism>
<evidence type="ECO:0000313" key="7">
    <source>
        <dbReference type="Proteomes" id="UP000644693"/>
    </source>
</evidence>